<evidence type="ECO:0000256" key="2">
    <source>
        <dbReference type="ARBA" id="ARBA00023110"/>
    </source>
</evidence>
<dbReference type="Pfam" id="PF00160">
    <property type="entry name" value="Pro_isomerase"/>
    <property type="match status" value="1"/>
</dbReference>
<dbReference type="Gene3D" id="2.40.100.10">
    <property type="entry name" value="Cyclophilin-like"/>
    <property type="match status" value="1"/>
</dbReference>
<dbReference type="GeneID" id="25560538"/>
<organism evidence="5 6">
    <name type="scientific">Thecamonas trahens ATCC 50062</name>
    <dbReference type="NCBI Taxonomy" id="461836"/>
    <lineage>
        <taxon>Eukaryota</taxon>
        <taxon>Apusozoa</taxon>
        <taxon>Apusomonadida</taxon>
        <taxon>Apusomonadidae</taxon>
        <taxon>Thecamonas</taxon>
    </lineage>
</organism>
<dbReference type="OrthoDB" id="423037at2759"/>
<dbReference type="STRING" id="461836.A0A0L0DEG6"/>
<dbReference type="eggNOG" id="ENOG502S41Q">
    <property type="taxonomic scope" value="Eukaryota"/>
</dbReference>
<name>A0A0L0DEG6_THETB</name>
<evidence type="ECO:0000313" key="5">
    <source>
        <dbReference type="EMBL" id="KNC50590.1"/>
    </source>
</evidence>
<dbReference type="InterPro" id="IPR002130">
    <property type="entry name" value="Cyclophilin-type_PPIase_dom"/>
</dbReference>
<dbReference type="PANTHER" id="PTHR43246">
    <property type="entry name" value="PEPTIDYL-PROLYL CIS-TRANS ISOMERASE CYP38, CHLOROPLASTIC"/>
    <property type="match status" value="1"/>
</dbReference>
<dbReference type="AlphaFoldDB" id="A0A0L0DEG6"/>
<gene>
    <name evidence="5" type="ORF">AMSG_00748</name>
</gene>
<dbReference type="Proteomes" id="UP000054408">
    <property type="component" value="Unassembled WGS sequence"/>
</dbReference>
<evidence type="ECO:0000256" key="1">
    <source>
        <dbReference type="ARBA" id="ARBA00013194"/>
    </source>
</evidence>
<evidence type="ECO:0000256" key="3">
    <source>
        <dbReference type="ARBA" id="ARBA00023235"/>
    </source>
</evidence>
<keyword evidence="2" id="KW-0697">Rotamase</keyword>
<proteinExistence type="predicted"/>
<dbReference type="InterPro" id="IPR029000">
    <property type="entry name" value="Cyclophilin-like_dom_sf"/>
</dbReference>
<evidence type="ECO:0000259" key="4">
    <source>
        <dbReference type="PROSITE" id="PS50072"/>
    </source>
</evidence>
<evidence type="ECO:0000313" key="6">
    <source>
        <dbReference type="Proteomes" id="UP000054408"/>
    </source>
</evidence>
<dbReference type="RefSeq" id="XP_013762477.1">
    <property type="nucleotide sequence ID" value="XM_013907023.1"/>
</dbReference>
<dbReference type="GO" id="GO:0003755">
    <property type="term" value="F:peptidyl-prolyl cis-trans isomerase activity"/>
    <property type="evidence" value="ECO:0007669"/>
    <property type="project" value="UniProtKB-KW"/>
</dbReference>
<reference evidence="5 6" key="1">
    <citation type="submission" date="2010-05" db="EMBL/GenBank/DDBJ databases">
        <title>The Genome Sequence of Thecamonas trahens ATCC 50062.</title>
        <authorList>
            <consortium name="The Broad Institute Genome Sequencing Platform"/>
            <person name="Russ C."/>
            <person name="Cuomo C."/>
            <person name="Shea T."/>
            <person name="Young S.K."/>
            <person name="Zeng Q."/>
            <person name="Koehrsen M."/>
            <person name="Haas B."/>
            <person name="Borodovsky M."/>
            <person name="Guigo R."/>
            <person name="Alvarado L."/>
            <person name="Berlin A."/>
            <person name="Bochicchio J."/>
            <person name="Borenstein D."/>
            <person name="Chapman S."/>
            <person name="Chen Z."/>
            <person name="Freedman E."/>
            <person name="Gellesch M."/>
            <person name="Goldberg J."/>
            <person name="Griggs A."/>
            <person name="Gujja S."/>
            <person name="Heilman E."/>
            <person name="Heiman D."/>
            <person name="Hepburn T."/>
            <person name="Howarth C."/>
            <person name="Jen D."/>
            <person name="Larson L."/>
            <person name="Mehta T."/>
            <person name="Park D."/>
            <person name="Pearson M."/>
            <person name="Roberts A."/>
            <person name="Saif S."/>
            <person name="Shenoy N."/>
            <person name="Sisk P."/>
            <person name="Stolte C."/>
            <person name="Sykes S."/>
            <person name="Thomson T."/>
            <person name="Walk T."/>
            <person name="White J."/>
            <person name="Yandava C."/>
            <person name="Burger G."/>
            <person name="Gray M.W."/>
            <person name="Holland P.W.H."/>
            <person name="King N."/>
            <person name="Lang F.B.F."/>
            <person name="Roger A.J."/>
            <person name="Ruiz-Trillo I."/>
            <person name="Lander E."/>
            <person name="Nusbaum C."/>
        </authorList>
    </citation>
    <scope>NUCLEOTIDE SEQUENCE [LARGE SCALE GENOMIC DNA]</scope>
    <source>
        <strain evidence="5 6">ATCC 50062</strain>
    </source>
</reference>
<dbReference type="InterPro" id="IPR044665">
    <property type="entry name" value="E_coli_cyclophilin_A-like"/>
</dbReference>
<dbReference type="EMBL" id="GL349435">
    <property type="protein sequence ID" value="KNC50590.1"/>
    <property type="molecule type" value="Genomic_DNA"/>
</dbReference>
<protein>
    <recommendedName>
        <fullName evidence="1">peptidylprolyl isomerase</fullName>
        <ecNumber evidence="1">5.2.1.8</ecNumber>
    </recommendedName>
</protein>
<dbReference type="OMA" id="FRVIQTP"/>
<accession>A0A0L0DEG6</accession>
<sequence length="200" mass="21527">MLASRTATLTLPRTFAAAAAAAEAPAQFDVEFETTKGNVTMKVERDLAPIGVDHFYDLVQAGHFDNVAFFRMAKGFVVQFGLSSDPAVTKARMAETIKDDPVKASNAPGTVTYAKSMAPDSRSTQLFINLGDNSFLDSQGFAPFATIDAAGMDVVSQLYDGYGEAPDQGAIMQFGEEYLKSTFPDLDYVVKARVVEPADE</sequence>
<dbReference type="SUPFAM" id="SSF50891">
    <property type="entry name" value="Cyclophilin-like"/>
    <property type="match status" value="1"/>
</dbReference>
<keyword evidence="6" id="KW-1185">Reference proteome</keyword>
<dbReference type="PROSITE" id="PS50072">
    <property type="entry name" value="CSA_PPIASE_2"/>
    <property type="match status" value="1"/>
</dbReference>
<feature type="domain" description="PPIase cyclophilin-type" evidence="4">
    <location>
        <begin position="37"/>
        <end position="158"/>
    </location>
</feature>
<keyword evidence="3 5" id="KW-0413">Isomerase</keyword>
<dbReference type="EC" id="5.2.1.8" evidence="1"/>